<dbReference type="Gene3D" id="1.50.10.10">
    <property type="match status" value="2"/>
</dbReference>
<proteinExistence type="inferred from homology"/>
<dbReference type="InterPro" id="IPR012341">
    <property type="entry name" value="6hp_glycosidase-like_sf"/>
</dbReference>
<dbReference type="EC" id="3.2.1.4" evidence="3"/>
<dbReference type="GO" id="GO:0030245">
    <property type="term" value="P:cellulose catabolic process"/>
    <property type="evidence" value="ECO:0007669"/>
    <property type="project" value="UniProtKB-KW"/>
</dbReference>
<comment type="caution">
    <text evidence="10">The sequence shown here is derived from an EMBL/GenBank/DDBJ whole genome shotgun (WGS) entry which is preliminary data.</text>
</comment>
<protein>
    <recommendedName>
        <fullName evidence="3">cellulase</fullName>
        <ecNumber evidence="3">3.2.1.4</ecNumber>
    </recommendedName>
</protein>
<keyword evidence="8" id="KW-0624">Polysaccharide degradation</keyword>
<evidence type="ECO:0000256" key="5">
    <source>
        <dbReference type="ARBA" id="ARBA00023001"/>
    </source>
</evidence>
<evidence type="ECO:0000256" key="8">
    <source>
        <dbReference type="ARBA" id="ARBA00023326"/>
    </source>
</evidence>
<dbReference type="AlphaFoldDB" id="A0AAP0LNH6"/>
<dbReference type="EMBL" id="JBCGBO010000024">
    <property type="protein sequence ID" value="KAK9181613.1"/>
    <property type="molecule type" value="Genomic_DNA"/>
</dbReference>
<evidence type="ECO:0000256" key="4">
    <source>
        <dbReference type="ARBA" id="ARBA00022801"/>
    </source>
</evidence>
<keyword evidence="5" id="KW-0136">Cellulose degradation</keyword>
<comment type="similarity">
    <text evidence="2">Belongs to the glycosyl hydrolase 9 (cellulase E) family.</text>
</comment>
<name>A0AAP0LNH6_9ROSI</name>
<dbReference type="Pfam" id="PF00759">
    <property type="entry name" value="Glyco_hydro_9"/>
    <property type="match status" value="1"/>
</dbReference>
<evidence type="ECO:0000313" key="11">
    <source>
        <dbReference type="Proteomes" id="UP001428341"/>
    </source>
</evidence>
<keyword evidence="11" id="KW-1185">Reference proteome</keyword>
<sequence length="107" mass="11684">MGMLWPNRILFFEGQRSAKLPSTQRMIWRKDCVLRDGSGVGATSVPGKVVASVGNPKSDHNCWERPEDMDILRTSYVANTTKPGSEVSAEISAAFAASFMVFKSADS</sequence>
<dbReference type="Proteomes" id="UP001428341">
    <property type="component" value="Unassembled WGS sequence"/>
</dbReference>
<evidence type="ECO:0000256" key="3">
    <source>
        <dbReference type="ARBA" id="ARBA00012601"/>
    </source>
</evidence>
<dbReference type="GO" id="GO:0008810">
    <property type="term" value="F:cellulase activity"/>
    <property type="evidence" value="ECO:0007669"/>
    <property type="project" value="UniProtKB-EC"/>
</dbReference>
<organism evidence="10 11">
    <name type="scientific">Citrus x changshan-huyou</name>
    <dbReference type="NCBI Taxonomy" id="2935761"/>
    <lineage>
        <taxon>Eukaryota</taxon>
        <taxon>Viridiplantae</taxon>
        <taxon>Streptophyta</taxon>
        <taxon>Embryophyta</taxon>
        <taxon>Tracheophyta</taxon>
        <taxon>Spermatophyta</taxon>
        <taxon>Magnoliopsida</taxon>
        <taxon>eudicotyledons</taxon>
        <taxon>Gunneridae</taxon>
        <taxon>Pentapetalae</taxon>
        <taxon>rosids</taxon>
        <taxon>malvids</taxon>
        <taxon>Sapindales</taxon>
        <taxon>Rutaceae</taxon>
        <taxon>Aurantioideae</taxon>
        <taxon>Citrus</taxon>
    </lineage>
</organism>
<evidence type="ECO:0000256" key="7">
    <source>
        <dbReference type="ARBA" id="ARBA00023295"/>
    </source>
</evidence>
<gene>
    <name evidence="10" type="ORF">WN944_024751</name>
</gene>
<dbReference type="InterPro" id="IPR001701">
    <property type="entry name" value="Glyco_hydro_9"/>
</dbReference>
<evidence type="ECO:0000256" key="6">
    <source>
        <dbReference type="ARBA" id="ARBA00023277"/>
    </source>
</evidence>
<feature type="domain" description="Glycoside hydrolase family 9" evidence="9">
    <location>
        <begin position="45"/>
        <end position="106"/>
    </location>
</feature>
<dbReference type="PANTHER" id="PTHR22298">
    <property type="entry name" value="ENDO-1,4-BETA-GLUCANASE"/>
    <property type="match status" value="1"/>
</dbReference>
<keyword evidence="4" id="KW-0378">Hydrolase</keyword>
<evidence type="ECO:0000313" key="10">
    <source>
        <dbReference type="EMBL" id="KAK9181613.1"/>
    </source>
</evidence>
<keyword evidence="6" id="KW-0119">Carbohydrate metabolism</keyword>
<dbReference type="InterPro" id="IPR008928">
    <property type="entry name" value="6-hairpin_glycosidase_sf"/>
</dbReference>
<keyword evidence="7" id="KW-0326">Glycosidase</keyword>
<accession>A0AAP0LNH6</accession>
<dbReference type="SUPFAM" id="SSF48208">
    <property type="entry name" value="Six-hairpin glycosidases"/>
    <property type="match status" value="1"/>
</dbReference>
<comment type="catalytic activity">
    <reaction evidence="1">
        <text>Endohydrolysis of (1-&gt;4)-beta-D-glucosidic linkages in cellulose, lichenin and cereal beta-D-glucans.</text>
        <dbReference type="EC" id="3.2.1.4"/>
    </reaction>
</comment>
<evidence type="ECO:0000256" key="2">
    <source>
        <dbReference type="ARBA" id="ARBA00007072"/>
    </source>
</evidence>
<reference evidence="10 11" key="1">
    <citation type="submission" date="2024-05" db="EMBL/GenBank/DDBJ databases">
        <title>Haplotype-resolved chromosome-level genome assembly of Huyou (Citrus changshanensis).</title>
        <authorList>
            <person name="Miao C."/>
            <person name="Chen W."/>
            <person name="Wu Y."/>
            <person name="Wang L."/>
            <person name="Zhao S."/>
            <person name="Grierson D."/>
            <person name="Xu C."/>
            <person name="Chen K."/>
        </authorList>
    </citation>
    <scope>NUCLEOTIDE SEQUENCE [LARGE SCALE GENOMIC DNA]</scope>
    <source>
        <strain evidence="10">01-14</strain>
        <tissue evidence="10">Leaf</tissue>
    </source>
</reference>
<evidence type="ECO:0000256" key="1">
    <source>
        <dbReference type="ARBA" id="ARBA00000966"/>
    </source>
</evidence>
<evidence type="ECO:0000259" key="9">
    <source>
        <dbReference type="Pfam" id="PF00759"/>
    </source>
</evidence>